<reference evidence="2" key="1">
    <citation type="submission" date="2020-10" db="EMBL/GenBank/DDBJ databases">
        <title>Ca. Dormibacterota MAGs.</title>
        <authorList>
            <person name="Montgomery K."/>
        </authorList>
    </citation>
    <scope>NUCLEOTIDE SEQUENCE [LARGE SCALE GENOMIC DNA]</scope>
    <source>
        <strain evidence="2">SC8812_S17_10</strain>
    </source>
</reference>
<dbReference type="AlphaFoldDB" id="A0A934KD65"/>
<feature type="transmembrane region" description="Helical" evidence="1">
    <location>
        <begin position="87"/>
        <end position="110"/>
    </location>
</feature>
<comment type="caution">
    <text evidence="2">The sequence shown here is derived from an EMBL/GenBank/DDBJ whole genome shotgun (WGS) entry which is preliminary data.</text>
</comment>
<feature type="transmembrane region" description="Helical" evidence="1">
    <location>
        <begin position="217"/>
        <end position="234"/>
    </location>
</feature>
<feature type="transmembrane region" description="Helical" evidence="1">
    <location>
        <begin position="453"/>
        <end position="471"/>
    </location>
</feature>
<feature type="transmembrane region" description="Helical" evidence="1">
    <location>
        <begin position="302"/>
        <end position="327"/>
    </location>
</feature>
<accession>A0A934KD65</accession>
<evidence type="ECO:0000256" key="1">
    <source>
        <dbReference type="SAM" id="Phobius"/>
    </source>
</evidence>
<dbReference type="EMBL" id="JAEKNR010000198">
    <property type="protein sequence ID" value="MBJ7600263.1"/>
    <property type="molecule type" value="Genomic_DNA"/>
</dbReference>
<keyword evidence="1" id="KW-1133">Transmembrane helix</keyword>
<organism evidence="2 3">
    <name type="scientific">Candidatus Nephthysia bennettiae</name>
    <dbReference type="NCBI Taxonomy" id="3127016"/>
    <lineage>
        <taxon>Bacteria</taxon>
        <taxon>Bacillati</taxon>
        <taxon>Candidatus Dormiibacterota</taxon>
        <taxon>Candidatus Dormibacteria</taxon>
        <taxon>Candidatus Dormibacterales</taxon>
        <taxon>Candidatus Dormibacteraceae</taxon>
        <taxon>Candidatus Nephthysia</taxon>
    </lineage>
</organism>
<keyword evidence="1" id="KW-0812">Transmembrane</keyword>
<evidence type="ECO:0008006" key="4">
    <source>
        <dbReference type="Google" id="ProtNLM"/>
    </source>
</evidence>
<dbReference type="Proteomes" id="UP000612893">
    <property type="component" value="Unassembled WGS sequence"/>
</dbReference>
<name>A0A934KD65_9BACT</name>
<feature type="transmembrane region" description="Helical" evidence="1">
    <location>
        <begin position="400"/>
        <end position="417"/>
    </location>
</feature>
<keyword evidence="1" id="KW-0472">Membrane</keyword>
<protein>
    <recommendedName>
        <fullName evidence="4">Glycosyltransferase RgtA/B/C/D-like domain-containing protein</fullName>
    </recommendedName>
</protein>
<feature type="transmembrane region" description="Helical" evidence="1">
    <location>
        <begin position="373"/>
        <end position="393"/>
    </location>
</feature>
<proteinExistence type="predicted"/>
<feature type="transmembrane region" description="Helical" evidence="1">
    <location>
        <begin position="182"/>
        <end position="205"/>
    </location>
</feature>
<evidence type="ECO:0000313" key="2">
    <source>
        <dbReference type="EMBL" id="MBJ7600263.1"/>
    </source>
</evidence>
<gene>
    <name evidence="2" type="ORF">JF922_19590</name>
</gene>
<sequence>MSNTLTAVLGASLQLTHLDPESLGRFSGRTSRNLAPSTSLPLAGRVGEWVVNAVATEHPRSPAAPAVPAEEPAQDFRRPSRPRWLRIALAAAGLWLATRVAYAVFTYVAVALGSPAPKHARALLEAWDQYDTHWYLLISRLDYTQPAMTAFFPLYPTLIGRLAALLGDAQGPVWPAYDGVRLLVALGLASLFTLLALVGVALLAVQESGEERAGPRAVWALLAYPFAFFLAAGYTEGPFLAAAAFTLYFARRGAWPWAVLAALVAGLVRPTAVALVLPLAWEYARQHDWGRGLPLAGWTERLRAVGGGMAVVGAVPLATGAYALFLWHRFGTPLVWFRVQSAVWHRQTTPPWRTALQLGHRLLTYPAWSHDQAMLLLAVVPLLLFLAVVAVSLRTMPFAFVLYTAAICYLAVSAPVASEPELIESTGRFLLAAIPVFLVIGAWMRRRPAFAQLWIASGLMLQGVLLVNFFAGRWVA</sequence>
<feature type="transmembrane region" description="Helical" evidence="1">
    <location>
        <begin position="254"/>
        <end position="281"/>
    </location>
</feature>
<keyword evidence="3" id="KW-1185">Reference proteome</keyword>
<feature type="transmembrane region" description="Helical" evidence="1">
    <location>
        <begin position="429"/>
        <end position="446"/>
    </location>
</feature>
<evidence type="ECO:0000313" key="3">
    <source>
        <dbReference type="Proteomes" id="UP000612893"/>
    </source>
</evidence>